<dbReference type="EMBL" id="JACNJZ010000082">
    <property type="protein sequence ID" value="MBC8317332.1"/>
    <property type="molecule type" value="Genomic_DNA"/>
</dbReference>
<organism evidence="1 2">
    <name type="scientific">Candidatus Desulfobia pelagia</name>
    <dbReference type="NCBI Taxonomy" id="2841692"/>
    <lineage>
        <taxon>Bacteria</taxon>
        <taxon>Pseudomonadati</taxon>
        <taxon>Thermodesulfobacteriota</taxon>
        <taxon>Desulfobulbia</taxon>
        <taxon>Desulfobulbales</taxon>
        <taxon>Desulfobulbaceae</taxon>
        <taxon>Candidatus Desulfobia</taxon>
    </lineage>
</organism>
<evidence type="ECO:0000313" key="1">
    <source>
        <dbReference type="EMBL" id="MBC8317332.1"/>
    </source>
</evidence>
<dbReference type="AlphaFoldDB" id="A0A8J6TFF1"/>
<name>A0A8J6TFF1_9BACT</name>
<reference evidence="1 2" key="1">
    <citation type="submission" date="2020-08" db="EMBL/GenBank/DDBJ databases">
        <title>Bridging the membrane lipid divide: bacteria of the FCB group superphylum have the potential to synthesize archaeal ether lipids.</title>
        <authorList>
            <person name="Villanueva L."/>
            <person name="Von Meijenfeldt F.A.B."/>
            <person name="Westbye A.B."/>
            <person name="Yadav S."/>
            <person name="Hopmans E.C."/>
            <person name="Dutilh B.E."/>
            <person name="Sinninghe Damste J.S."/>
        </authorList>
    </citation>
    <scope>NUCLEOTIDE SEQUENCE [LARGE SCALE GENOMIC DNA]</scope>
    <source>
        <strain evidence="1">NIOZ-UU47</strain>
    </source>
</reference>
<proteinExistence type="predicted"/>
<gene>
    <name evidence="1" type="ORF">H8E41_05460</name>
</gene>
<protein>
    <submittedName>
        <fullName evidence="1">Uncharacterized protein</fullName>
    </submittedName>
</protein>
<evidence type="ECO:0000313" key="2">
    <source>
        <dbReference type="Proteomes" id="UP000614424"/>
    </source>
</evidence>
<accession>A0A8J6TFF1</accession>
<sequence length="63" mass="6715">MRKEVKGEEGGRKTFTAIAAKKICPIVITARAVFRSVMPAFRKIYGASATDLPGSVRIAAGYG</sequence>
<dbReference type="Proteomes" id="UP000614424">
    <property type="component" value="Unassembled WGS sequence"/>
</dbReference>
<comment type="caution">
    <text evidence="1">The sequence shown here is derived from an EMBL/GenBank/DDBJ whole genome shotgun (WGS) entry which is preliminary data.</text>
</comment>